<gene>
    <name evidence="2" type="ORF">EV679_0851</name>
</gene>
<organism evidence="2 3">
    <name type="scientific">Kerstersia gyiorum</name>
    <dbReference type="NCBI Taxonomy" id="206506"/>
    <lineage>
        <taxon>Bacteria</taxon>
        <taxon>Pseudomonadati</taxon>
        <taxon>Pseudomonadota</taxon>
        <taxon>Betaproteobacteria</taxon>
        <taxon>Burkholderiales</taxon>
        <taxon>Alcaligenaceae</taxon>
        <taxon>Kerstersia</taxon>
    </lineage>
</organism>
<dbReference type="EMBL" id="SGWZ01000001">
    <property type="protein sequence ID" value="RZS73652.1"/>
    <property type="molecule type" value="Genomic_DNA"/>
</dbReference>
<dbReference type="Pfam" id="PF21983">
    <property type="entry name" value="NikA-like"/>
    <property type="match status" value="1"/>
</dbReference>
<proteinExistence type="predicted"/>
<evidence type="ECO:0000256" key="1">
    <source>
        <dbReference type="SAM" id="MobiDB-lite"/>
    </source>
</evidence>
<feature type="region of interest" description="Disordered" evidence="1">
    <location>
        <begin position="1"/>
        <end position="22"/>
    </location>
</feature>
<name>A0A4Q7MX52_9BURK</name>
<protein>
    <submittedName>
        <fullName evidence="2">Uncharacterized protein</fullName>
    </submittedName>
</protein>
<sequence>MDEQKTDAPKKKRGGRPRGNCVDVYLTPEEKAAISSLASRSETSHSKCLRALALNTPIPSALDKDVVDEMVRLGADVRQAGSQLKRWLSEDSKDGAPEINPEALLHELQALAKQMRVLMAKAVRER</sequence>
<evidence type="ECO:0000313" key="2">
    <source>
        <dbReference type="EMBL" id="RZS73652.1"/>
    </source>
</evidence>
<evidence type="ECO:0000313" key="3">
    <source>
        <dbReference type="Proteomes" id="UP000292039"/>
    </source>
</evidence>
<comment type="caution">
    <text evidence="2">The sequence shown here is derived from an EMBL/GenBank/DDBJ whole genome shotgun (WGS) entry which is preliminary data.</text>
</comment>
<dbReference type="Proteomes" id="UP000292039">
    <property type="component" value="Unassembled WGS sequence"/>
</dbReference>
<dbReference type="AlphaFoldDB" id="A0A4Q7MX52"/>
<reference evidence="2 3" key="1">
    <citation type="submission" date="2019-02" db="EMBL/GenBank/DDBJ databases">
        <title>Genomic Encyclopedia of Type Strains, Phase IV (KMG-IV): sequencing the most valuable type-strain genomes for metagenomic binning, comparative biology and taxonomic classification.</title>
        <authorList>
            <person name="Goeker M."/>
        </authorList>
    </citation>
    <scope>NUCLEOTIDE SEQUENCE [LARGE SCALE GENOMIC DNA]</scope>
    <source>
        <strain evidence="2 3">DSM 16618</strain>
    </source>
</reference>
<dbReference type="InterPro" id="IPR053842">
    <property type="entry name" value="NikA-like"/>
</dbReference>
<accession>A0A4Q7MX52</accession>
<dbReference type="RefSeq" id="WP_130486571.1">
    <property type="nucleotide sequence ID" value="NZ_CBCSEB010000002.1"/>
</dbReference>